<organism evidence="4 5">
    <name type="scientific">Actinomadura rugatobispora</name>
    <dbReference type="NCBI Taxonomy" id="1994"/>
    <lineage>
        <taxon>Bacteria</taxon>
        <taxon>Bacillati</taxon>
        <taxon>Actinomycetota</taxon>
        <taxon>Actinomycetes</taxon>
        <taxon>Streptosporangiales</taxon>
        <taxon>Thermomonosporaceae</taxon>
        <taxon>Actinomadura</taxon>
    </lineage>
</organism>
<protein>
    <submittedName>
        <fullName evidence="4">Tetratricopeptide repeat protein</fullName>
    </submittedName>
</protein>
<dbReference type="SMART" id="SM00671">
    <property type="entry name" value="SEL1"/>
    <property type="match status" value="5"/>
</dbReference>
<dbReference type="PANTHER" id="PTHR45586">
    <property type="entry name" value="TPR REPEAT-CONTAINING PROTEIN PA4667"/>
    <property type="match status" value="1"/>
</dbReference>
<dbReference type="PANTHER" id="PTHR45586:SF1">
    <property type="entry name" value="LIPOPOLYSACCHARIDE ASSEMBLY PROTEIN B"/>
    <property type="match status" value="1"/>
</dbReference>
<evidence type="ECO:0000256" key="3">
    <source>
        <dbReference type="SAM" id="MobiDB-lite"/>
    </source>
</evidence>
<evidence type="ECO:0000256" key="1">
    <source>
        <dbReference type="ARBA" id="ARBA00022737"/>
    </source>
</evidence>
<dbReference type="Gene3D" id="1.25.40.10">
    <property type="entry name" value="Tetratricopeptide repeat domain"/>
    <property type="match status" value="11"/>
</dbReference>
<feature type="region of interest" description="Disordered" evidence="3">
    <location>
        <begin position="1473"/>
        <end position="1502"/>
    </location>
</feature>
<accession>A0ABW0ZMS7</accession>
<dbReference type="SUPFAM" id="SSF48452">
    <property type="entry name" value="TPR-like"/>
    <property type="match status" value="2"/>
</dbReference>
<keyword evidence="2" id="KW-0802">TPR repeat</keyword>
<evidence type="ECO:0000256" key="2">
    <source>
        <dbReference type="ARBA" id="ARBA00022803"/>
    </source>
</evidence>
<dbReference type="Proteomes" id="UP001596074">
    <property type="component" value="Unassembled WGS sequence"/>
</dbReference>
<reference evidence="5" key="1">
    <citation type="journal article" date="2019" name="Int. J. Syst. Evol. Microbiol.">
        <title>The Global Catalogue of Microorganisms (GCM) 10K type strain sequencing project: providing services to taxonomists for standard genome sequencing and annotation.</title>
        <authorList>
            <consortium name="The Broad Institute Genomics Platform"/>
            <consortium name="The Broad Institute Genome Sequencing Center for Infectious Disease"/>
            <person name="Wu L."/>
            <person name="Ma J."/>
        </authorList>
    </citation>
    <scope>NUCLEOTIDE SEQUENCE [LARGE SCALE GENOMIC DNA]</scope>
    <source>
        <strain evidence="5">KCTC 42087</strain>
    </source>
</reference>
<dbReference type="SUPFAM" id="SSF81901">
    <property type="entry name" value="HCP-like"/>
    <property type="match status" value="5"/>
</dbReference>
<dbReference type="EMBL" id="JBHSON010000001">
    <property type="protein sequence ID" value="MFC5744047.1"/>
    <property type="molecule type" value="Genomic_DNA"/>
</dbReference>
<sequence>MSSWAARLQTAIDQWRDGDLDGAAGALRAIVVSARDDSGGGAEAVAEASHLLGRLLQESGDLDGARAAHRSVAAGSHPVFAQRSAVALGLMLVDAEEWAEAHRPLRAAAGGADTEIAAMAELTLVTVLRRLGDLDGAAAVLERVRRAADPEVARLAADLDVPRWPEDGGEREREAWEAFESIGALLDEHAEEAEAADEVVLTALNRMLAHGMPALCTAAAFRLYPIYAGRGEFADCRRVMEHAIAVGDPAERGRAEKLLGAALFDLGENAEAREAYRRAAEDHRPEIRLDALIQESKFTRDMDGEEGEREARGILWRVVESGHPEFAVEARACLGQVYSEAGEVEDAVANWRAVLDGVSEYRWGAVHFLGTLLAGLPADDPRRLSVVELLERAGEIDDEPDLAFQARLVLTQAQLAVRGPDEEYERAVDDCDAALERLREGAVDEARALLRRVVDAEITGPSDRAASMLATLEFGEGDPEQADELLEPVADGEDFAGGFGAAVHRLLIAASGAGAPHPVLAALVDYQRLGREIGVARYRECEGHADPAVAALAKSMLGQVYVSLGAAPRSQGVRLLDEAAASGDPLALSHAAVLSWILRDASGASEADEVIGALRRARDGGHPVLAPWVAYALGTALQGRDADGDAGEALDAFEAVSRSGHPGLAAEAEAGALQILEARGDLAGAAAVHERIVARGDRLRAPRSAWLLGFTRVRLDDFDAARAAFALVPEDHPELAVDGVFARRLLDRDFAGAAAVLAGARERGEDHRGAMTAWLALEAAHAWQRAGEHASTDAALSLAIEHGPAVQAQEAALYLGALRGDAGDHAGAAEAWARAAEGEDEGQARRAAGGLGEALFHLGDLDGSADAYRRALDAADPGDEEHTRLLDTVVRVLVAAGRVEEARAVQVDQTGDGPHVALTLGAALRDSGDPDAAAAEFETVLAAAPSDDSMELRAAAMAGVLLARLCDQRGEPARAAEHARRAVTRYERLAEPGRDGAEDAAESLAVAAYELGGYLTATGDDDGARHAYERAAASSDPDIALPAMERLGTASLVERAVLRLRDGDDAGALELLAREYGTPLIAELHVALYHWRLPDVRGLLARAAGAGHAERAADLVSLVAQERLAAGADGSGDLYGLVLDHGTPRQVAEICAAFGHAHWLAGDLDAAVETLERGAAIDDPAALQCLQHLLPVLSVRGDLDALVTAARRAVATADPETAVQGHWALGGVLKDRGDLAGAVAELRAASEQADAVYVPYIQVELGEALHEHGDTEAAHRTMESLLTCDDPVPAVRAGNLLGVWLGQDGRHAGAAEAMGAAAAAALRVPEPDDQVRELHRMALNNLGAVAGMADEAGDAAIAVRALRLAAAGGAPDGAVEIARRYAAEAADRGDLDAARAYYKGAAAFPPAGDRTALLALAELLAERGEPEEARTLLEPLASSDDVAVRMAATALLVPLLKEAGDDGAALEVAARAAGHPVPVPDPVSAGDPAPEPEPESPETGEPADLLSALRERTWKHYEDGDLDEAEALARRSTGTGDPTTVASGHQVLAKILSGRDDLDGAEHAYRQALEAAARIEPDDADLADALQTRLELAHVLQRKGDDGAAKTEAARVRERAAGAGDVVLTAKADSYLGNIMYLGGDMPGALEAFGRVAVLTGPGEPCQFADMISTAANNVMAIAIESGTKGEHALALRGMVLGTRAGFRDSGADVALTVAAQVTGNDPAGIRSFLEAVVGVDAAYDGALHAALATLTSTESDEPEAEEENGPDGADSLLWLMRNQSGKATAGAAGRQLIRAAREIMDDDPAQARRILETVVAYGDPEEIAVAYDDIGDIHGFVEDDMEAAVAAYRKGADVDHPAALVPLRSLLLALADQEDHDAVAETAQRAVTSGDPETVAVGYWLWGDSRGHRGDGDAAVRLYRRGIAAGHPEVTPRIRTDLARTLRERGEPGEAAAEISRAAEAADPEVRARAGTLRGQWAFEDGDLAAAAEALGLVARAEIDPADPEPLSSLAETAAQNLAVVAERAHREGVHEVAGRALALLRSTGEQDAVETARRYATGLAEAGDRAAAMLYVECLAGMLSDPSPDLEIGLADLYVSAGDPERARAIYERLAGHSDAEVRLVANGRLVPLLRRAGDAAGLEGVTRAITGDSAETGLDEGDQAFLGSLLGLLQREQGDHEGALRTLRAAAESGEPTALFSLGQALVDAGEFAEGGEVLARIPETETRYTRHIAVLLARAHHEQRPDRARELYLQAVQGPGDADAHAEALAKMYLGALGKRDRDWPEALRWYRQVIDAGVEGQAPLAAAHLGELAYWLGDRDSAVRYYELTLATGTTKADLVGEAAYRLGEIRHGDGDLDLAREHLRRAAGSGEESFAEQARALLGKLDPEG</sequence>
<dbReference type="InterPro" id="IPR011990">
    <property type="entry name" value="TPR-like_helical_dom_sf"/>
</dbReference>
<dbReference type="InterPro" id="IPR051012">
    <property type="entry name" value="CellSynth/LPSAsmb/PSIAsmb"/>
</dbReference>
<evidence type="ECO:0000313" key="5">
    <source>
        <dbReference type="Proteomes" id="UP001596074"/>
    </source>
</evidence>
<keyword evidence="1" id="KW-0677">Repeat</keyword>
<comment type="caution">
    <text evidence="4">The sequence shown here is derived from an EMBL/GenBank/DDBJ whole genome shotgun (WGS) entry which is preliminary data.</text>
</comment>
<dbReference type="Pfam" id="PF13432">
    <property type="entry name" value="TPR_16"/>
    <property type="match status" value="4"/>
</dbReference>
<dbReference type="InterPro" id="IPR006597">
    <property type="entry name" value="Sel1-like"/>
</dbReference>
<evidence type="ECO:0000313" key="4">
    <source>
        <dbReference type="EMBL" id="MFC5744047.1"/>
    </source>
</evidence>
<keyword evidence="5" id="KW-1185">Reference proteome</keyword>
<dbReference type="InterPro" id="IPR019734">
    <property type="entry name" value="TPR_rpt"/>
</dbReference>
<dbReference type="RefSeq" id="WP_378278862.1">
    <property type="nucleotide sequence ID" value="NZ_JBHSON010000001.1"/>
</dbReference>
<dbReference type="SMART" id="SM00028">
    <property type="entry name" value="TPR"/>
    <property type="match status" value="10"/>
</dbReference>
<gene>
    <name evidence="4" type="ORF">ACFPZN_00310</name>
</gene>
<proteinExistence type="predicted"/>
<name>A0ABW0ZMS7_9ACTN</name>